<dbReference type="SMART" id="SM00354">
    <property type="entry name" value="HTH_LACI"/>
    <property type="match status" value="1"/>
</dbReference>
<feature type="domain" description="HTH cro/C1-type" evidence="5">
    <location>
        <begin position="1"/>
        <end position="31"/>
    </location>
</feature>
<keyword evidence="3" id="KW-0804">Transcription</keyword>
<dbReference type="PANTHER" id="PTHR30146:SF153">
    <property type="entry name" value="LACTOSE OPERON REPRESSOR"/>
    <property type="match status" value="1"/>
</dbReference>
<dbReference type="Gene3D" id="1.10.260.40">
    <property type="entry name" value="lambda repressor-like DNA-binding domains"/>
    <property type="match status" value="1"/>
</dbReference>
<dbReference type="GO" id="GO:0003700">
    <property type="term" value="F:DNA-binding transcription factor activity"/>
    <property type="evidence" value="ECO:0007669"/>
    <property type="project" value="TreeGrafter"/>
</dbReference>
<dbReference type="SUPFAM" id="SSF47413">
    <property type="entry name" value="lambda repressor-like DNA-binding domains"/>
    <property type="match status" value="1"/>
</dbReference>
<feature type="domain" description="HTH lacI-type" evidence="4">
    <location>
        <begin position="1"/>
        <end position="55"/>
    </location>
</feature>
<evidence type="ECO:0000313" key="6">
    <source>
        <dbReference type="EMBL" id="MBB5891455.1"/>
    </source>
</evidence>
<dbReference type="PROSITE" id="PS00356">
    <property type="entry name" value="HTH_LACI_1"/>
    <property type="match status" value="1"/>
</dbReference>
<evidence type="ECO:0000259" key="5">
    <source>
        <dbReference type="PROSITE" id="PS50943"/>
    </source>
</evidence>
<dbReference type="Gene3D" id="3.40.50.2300">
    <property type="match status" value="1"/>
</dbReference>
<dbReference type="InterPro" id="IPR001387">
    <property type="entry name" value="Cro/C1-type_HTH"/>
</dbReference>
<dbReference type="InterPro" id="IPR000843">
    <property type="entry name" value="HTH_LacI"/>
</dbReference>
<sequence length="119" mass="12542">MTITDVARAAGVSPSAVSYVLSGKRSISLETQRRVQQSIRELGYHPNAGARALVSSRTNVIALAIPFRVDVNAPVMMQFVATMASAARAHGQDVLLLTKDEGRRGCAGSSAQLSATRSS</sequence>
<keyword evidence="1" id="KW-0805">Transcription regulation</keyword>
<gene>
    <name evidence="6" type="ORF">BJ998_002651</name>
</gene>
<evidence type="ECO:0000256" key="2">
    <source>
        <dbReference type="ARBA" id="ARBA00023125"/>
    </source>
</evidence>
<evidence type="ECO:0000313" key="7">
    <source>
        <dbReference type="Proteomes" id="UP000585638"/>
    </source>
</evidence>
<organism evidence="6 7">
    <name type="scientific">Kutzneria kofuensis</name>
    <dbReference type="NCBI Taxonomy" id="103725"/>
    <lineage>
        <taxon>Bacteria</taxon>
        <taxon>Bacillati</taxon>
        <taxon>Actinomycetota</taxon>
        <taxon>Actinomycetes</taxon>
        <taxon>Pseudonocardiales</taxon>
        <taxon>Pseudonocardiaceae</taxon>
        <taxon>Kutzneria</taxon>
    </lineage>
</organism>
<accession>A0A7W9NG97</accession>
<dbReference type="EMBL" id="JACHIR010000001">
    <property type="protein sequence ID" value="MBB5891455.1"/>
    <property type="molecule type" value="Genomic_DNA"/>
</dbReference>
<dbReference type="CDD" id="cd01392">
    <property type="entry name" value="HTH_LacI"/>
    <property type="match status" value="1"/>
</dbReference>
<dbReference type="PROSITE" id="PS50943">
    <property type="entry name" value="HTH_CROC1"/>
    <property type="match status" value="1"/>
</dbReference>
<evidence type="ECO:0000259" key="4">
    <source>
        <dbReference type="PROSITE" id="PS50932"/>
    </source>
</evidence>
<dbReference type="GO" id="GO:0000976">
    <property type="term" value="F:transcription cis-regulatory region binding"/>
    <property type="evidence" value="ECO:0007669"/>
    <property type="project" value="TreeGrafter"/>
</dbReference>
<keyword evidence="2 6" id="KW-0238">DNA-binding</keyword>
<dbReference type="Pfam" id="PF00356">
    <property type="entry name" value="LacI"/>
    <property type="match status" value="1"/>
</dbReference>
<dbReference type="PANTHER" id="PTHR30146">
    <property type="entry name" value="LACI-RELATED TRANSCRIPTIONAL REPRESSOR"/>
    <property type="match status" value="1"/>
</dbReference>
<name>A0A7W9NG97_9PSEU</name>
<dbReference type="InterPro" id="IPR010982">
    <property type="entry name" value="Lambda_DNA-bd_dom_sf"/>
</dbReference>
<keyword evidence="7" id="KW-1185">Reference proteome</keyword>
<dbReference type="Proteomes" id="UP000585638">
    <property type="component" value="Unassembled WGS sequence"/>
</dbReference>
<proteinExistence type="predicted"/>
<reference evidence="6 7" key="1">
    <citation type="submission" date="2020-08" db="EMBL/GenBank/DDBJ databases">
        <title>Sequencing the genomes of 1000 actinobacteria strains.</title>
        <authorList>
            <person name="Klenk H.-P."/>
        </authorList>
    </citation>
    <scope>NUCLEOTIDE SEQUENCE [LARGE SCALE GENOMIC DNA]</scope>
    <source>
        <strain evidence="6 7">DSM 43851</strain>
    </source>
</reference>
<protein>
    <submittedName>
        <fullName evidence="6">DNA-binding LacI/PurR family transcriptional regulator</fullName>
    </submittedName>
</protein>
<dbReference type="RefSeq" id="WP_312890083.1">
    <property type="nucleotide sequence ID" value="NZ_BAAAWY010000095.1"/>
</dbReference>
<dbReference type="PROSITE" id="PS50932">
    <property type="entry name" value="HTH_LACI_2"/>
    <property type="match status" value="1"/>
</dbReference>
<evidence type="ECO:0000256" key="3">
    <source>
        <dbReference type="ARBA" id="ARBA00023163"/>
    </source>
</evidence>
<dbReference type="AlphaFoldDB" id="A0A7W9NG97"/>
<comment type="caution">
    <text evidence="6">The sequence shown here is derived from an EMBL/GenBank/DDBJ whole genome shotgun (WGS) entry which is preliminary data.</text>
</comment>
<evidence type="ECO:0000256" key="1">
    <source>
        <dbReference type="ARBA" id="ARBA00023015"/>
    </source>
</evidence>